<keyword evidence="5 9" id="KW-0269">Exonuclease</keyword>
<dbReference type="Pfam" id="PF17768">
    <property type="entry name" value="RecJ_OB"/>
    <property type="match status" value="1"/>
</dbReference>
<dbReference type="OrthoDB" id="9809852at2"/>
<evidence type="ECO:0000256" key="3">
    <source>
        <dbReference type="ARBA" id="ARBA00022722"/>
    </source>
</evidence>
<organism evidence="9 10">
    <name type="scientific">Kolteria novifilia</name>
    <dbReference type="NCBI Taxonomy" id="2527975"/>
    <lineage>
        <taxon>Bacteria</taxon>
        <taxon>Pseudomonadati</taxon>
        <taxon>Planctomycetota</taxon>
        <taxon>Planctomycetia</taxon>
        <taxon>Kolteriales</taxon>
        <taxon>Kolteriaceae</taxon>
        <taxon>Kolteria</taxon>
    </lineage>
</organism>
<feature type="domain" description="DHHA1" evidence="7">
    <location>
        <begin position="360"/>
        <end position="449"/>
    </location>
</feature>
<evidence type="ECO:0000256" key="1">
    <source>
        <dbReference type="ARBA" id="ARBA00005915"/>
    </source>
</evidence>
<dbReference type="InterPro" id="IPR001667">
    <property type="entry name" value="DDH_dom"/>
</dbReference>
<dbReference type="Pfam" id="PF01368">
    <property type="entry name" value="DHH"/>
    <property type="match status" value="1"/>
</dbReference>
<name>A0A518AZD6_9BACT</name>
<evidence type="ECO:0000259" key="7">
    <source>
        <dbReference type="Pfam" id="PF02272"/>
    </source>
</evidence>
<dbReference type="Gene3D" id="3.10.310.30">
    <property type="match status" value="1"/>
</dbReference>
<evidence type="ECO:0000256" key="2">
    <source>
        <dbReference type="ARBA" id="ARBA00019841"/>
    </source>
</evidence>
<keyword evidence="10" id="KW-1185">Reference proteome</keyword>
<dbReference type="InterPro" id="IPR041122">
    <property type="entry name" value="RecJ_OB"/>
</dbReference>
<dbReference type="Gene3D" id="3.90.1640.30">
    <property type="match status" value="1"/>
</dbReference>
<protein>
    <recommendedName>
        <fullName evidence="2">Single-stranded-DNA-specific exonuclease RecJ</fullName>
    </recommendedName>
</protein>
<gene>
    <name evidence="9" type="primary">recJ</name>
    <name evidence="9" type="ORF">Pan216_09100</name>
</gene>
<dbReference type="AlphaFoldDB" id="A0A518AZD6"/>
<evidence type="ECO:0000256" key="5">
    <source>
        <dbReference type="ARBA" id="ARBA00022839"/>
    </source>
</evidence>
<dbReference type="Proteomes" id="UP000317093">
    <property type="component" value="Chromosome"/>
</dbReference>
<dbReference type="InterPro" id="IPR051673">
    <property type="entry name" value="SSDNA_exonuclease_RecJ"/>
</dbReference>
<reference evidence="9 10" key="1">
    <citation type="submission" date="2019-02" db="EMBL/GenBank/DDBJ databases">
        <title>Deep-cultivation of Planctomycetes and their phenomic and genomic characterization uncovers novel biology.</title>
        <authorList>
            <person name="Wiegand S."/>
            <person name="Jogler M."/>
            <person name="Boedeker C."/>
            <person name="Pinto D."/>
            <person name="Vollmers J."/>
            <person name="Rivas-Marin E."/>
            <person name="Kohn T."/>
            <person name="Peeters S.H."/>
            <person name="Heuer A."/>
            <person name="Rast P."/>
            <person name="Oberbeckmann S."/>
            <person name="Bunk B."/>
            <person name="Jeske O."/>
            <person name="Meyerdierks A."/>
            <person name="Storesund J.E."/>
            <person name="Kallscheuer N."/>
            <person name="Luecker S."/>
            <person name="Lage O.M."/>
            <person name="Pohl T."/>
            <person name="Merkel B.J."/>
            <person name="Hornburger P."/>
            <person name="Mueller R.-W."/>
            <person name="Bruemmer F."/>
            <person name="Labrenz M."/>
            <person name="Spormann A.M."/>
            <person name="Op den Camp H."/>
            <person name="Overmann J."/>
            <person name="Amann R."/>
            <person name="Jetten M.S.M."/>
            <person name="Mascher T."/>
            <person name="Medema M.H."/>
            <person name="Devos D.P."/>
            <person name="Kaster A.-K."/>
            <person name="Ovreas L."/>
            <person name="Rohde M."/>
            <person name="Galperin M.Y."/>
            <person name="Jogler C."/>
        </authorList>
    </citation>
    <scope>NUCLEOTIDE SEQUENCE [LARGE SCALE GENOMIC DNA]</scope>
    <source>
        <strain evidence="9 10">Pan216</strain>
    </source>
</reference>
<feature type="domain" description="DDH" evidence="6">
    <location>
        <begin position="79"/>
        <end position="212"/>
    </location>
</feature>
<accession>A0A518AZD6</accession>
<keyword evidence="3" id="KW-0540">Nuclease</keyword>
<dbReference type="NCBIfam" id="TIGR00644">
    <property type="entry name" value="recJ"/>
    <property type="match status" value="1"/>
</dbReference>
<evidence type="ECO:0000256" key="4">
    <source>
        <dbReference type="ARBA" id="ARBA00022801"/>
    </source>
</evidence>
<dbReference type="SUPFAM" id="SSF64182">
    <property type="entry name" value="DHH phosphoesterases"/>
    <property type="match status" value="1"/>
</dbReference>
<dbReference type="PANTHER" id="PTHR30255">
    <property type="entry name" value="SINGLE-STRANDED-DNA-SPECIFIC EXONUCLEASE RECJ"/>
    <property type="match status" value="1"/>
</dbReference>
<evidence type="ECO:0000313" key="9">
    <source>
        <dbReference type="EMBL" id="QDU60073.1"/>
    </source>
</evidence>
<evidence type="ECO:0000259" key="6">
    <source>
        <dbReference type="Pfam" id="PF01368"/>
    </source>
</evidence>
<feature type="domain" description="RecJ OB" evidence="8">
    <location>
        <begin position="465"/>
        <end position="573"/>
    </location>
</feature>
<evidence type="ECO:0000259" key="8">
    <source>
        <dbReference type="Pfam" id="PF17768"/>
    </source>
</evidence>
<dbReference type="GO" id="GO:0003676">
    <property type="term" value="F:nucleic acid binding"/>
    <property type="evidence" value="ECO:0007669"/>
    <property type="project" value="InterPro"/>
</dbReference>
<dbReference type="RefSeq" id="WP_145255343.1">
    <property type="nucleotide sequence ID" value="NZ_CP036279.1"/>
</dbReference>
<proteinExistence type="inferred from homology"/>
<dbReference type="PANTHER" id="PTHR30255:SF2">
    <property type="entry name" value="SINGLE-STRANDED-DNA-SPECIFIC EXONUCLEASE RECJ"/>
    <property type="match status" value="1"/>
</dbReference>
<dbReference type="InterPro" id="IPR038763">
    <property type="entry name" value="DHH_sf"/>
</dbReference>
<dbReference type="EMBL" id="CP036279">
    <property type="protein sequence ID" value="QDU60073.1"/>
    <property type="molecule type" value="Genomic_DNA"/>
</dbReference>
<dbReference type="Pfam" id="PF02272">
    <property type="entry name" value="DHHA1"/>
    <property type="match status" value="1"/>
</dbReference>
<dbReference type="GO" id="GO:0008409">
    <property type="term" value="F:5'-3' exonuclease activity"/>
    <property type="evidence" value="ECO:0007669"/>
    <property type="project" value="InterPro"/>
</dbReference>
<dbReference type="InterPro" id="IPR003156">
    <property type="entry name" value="DHHA1_dom"/>
</dbReference>
<comment type="similarity">
    <text evidence="1">Belongs to the RecJ family.</text>
</comment>
<dbReference type="InterPro" id="IPR004610">
    <property type="entry name" value="RecJ"/>
</dbReference>
<dbReference type="KEGG" id="knv:Pan216_09100"/>
<keyword evidence="4 9" id="KW-0378">Hydrolase</keyword>
<sequence length="582" mass="64282">MSRRWILSPDRREAGFSLAESLRVHPVVGHLLANRGVEKPEDARRFLQRQLSSLHDPESLPGAVDAAERLHEAVAANKNILIYGDYDVDGMCGTAVLLRCLKLAGVQPRFYVPDRLEEGYGVNLDSLQRLREEGIDLVITVDCGITSVEEARRARELGLEFIVTDHHEFQESLPEADAVVHPRLPGSEYPFGELCGAGVAFKLAWQFARRYTGQQRVGEIFQRFLLEALGLVALATIADVVPLRDENRVIVHHGLQSIQRSPTLGIQRLMRICGLTEKSQLGVGDVAFTLAPRLNACGRLGQARLGIELLTTGDPSRANELAAYLETANKDRQTLERRVFTEAKKLHEEMVGEEGDLAAIVLASEEWHPGVVGIVASRMVERFHRPCILIALSEELGSGSARSIPGFDIQEALTHCQEHLLTCGGHAMAAGMRITPEKIDAFRERFTEVADRRILPEQRVPVLRIDVEVPLHTLTNDLIRSLAVMEPFGLSNPSPVMLATDLQLVGEPKCVGGGGRHLSFRVRQNGKAMKAIAFGMADRAEELASDNGKCCVVFSPIVNEFRGFKEVELQVKDFRAGSRVTD</sequence>
<evidence type="ECO:0000313" key="10">
    <source>
        <dbReference type="Proteomes" id="UP000317093"/>
    </source>
</evidence>
<dbReference type="GO" id="GO:0006310">
    <property type="term" value="P:DNA recombination"/>
    <property type="evidence" value="ECO:0007669"/>
    <property type="project" value="InterPro"/>
</dbReference>
<dbReference type="GO" id="GO:0006281">
    <property type="term" value="P:DNA repair"/>
    <property type="evidence" value="ECO:0007669"/>
    <property type="project" value="InterPro"/>
</dbReference>